<evidence type="ECO:0000313" key="4">
    <source>
        <dbReference type="EMBL" id="TBU58001.1"/>
    </source>
</evidence>
<feature type="domain" description="DUF8212" evidence="3">
    <location>
        <begin position="341"/>
        <end position="535"/>
    </location>
</feature>
<keyword evidence="5" id="KW-1185">Reference proteome</keyword>
<sequence length="756" mass="84848">MRLIDTTTGEFRSFNGPLDVPYAILSHTWFLDGEQSYQDILAIQESFRAQRNVIAETLYLADKPPGISHVALRVGAWTWDMILDSISALLFLATHLRHTPPSVLSRVYVNILTILLVSLVHPWEPYTALVLPTLRDSFDADETSVAGDTTHFQHPSISASSILSSPLVCMKLSDACARAREDGYELLWVDSCCIDKSSSAELSEAINSMFEWYSRASICYVYLADVDDDDIVDDPHSQFRRARWHNRGWTLQELIAPRYVVFFSRNWRPLGTKSTLSRVIEAVTGVDRAILNQDRPVHSASVARRMSWAAKRETTRVEDQAYSLLGIFGLHLATNYGEGRNAFVRLQEAILRAIPDQSIFAWGHSCAESLPSVSHLQFLLAPSPAAFASADQVKPLSHEQVAARLRASSRLPLPEYLTTSYGIRTRFPMIPLIGSHLSFFFGSGTYAICAPLDQPVTFTPTHFAILECEDSFGRLVALPLSCANSDENGLTGSESKVEVGWIRVGDTGPLTPFRTVSLSPADLKIVNAPIHLLDVLIRGQPLLEDDVSFVESLSPWSVRTDNSLLSRRIIGLCDWSRNLLIGQGFTVTHMPRLEGMSGILNGTFPRKGLFHRKDDVFLLSSSKEREHILVRLGRNPEAMDVAVYCAHHPRLDVWEAVNGQRRIHALRVEAVNVAWTTFELPTGSNMERHRTLRLSLHNLTRSLRQYGAIREYHFELSIELCYERTSRHSSRKVPVAQSGGHEENNRGQDFEDDGIY</sequence>
<feature type="region of interest" description="Disordered" evidence="1">
    <location>
        <begin position="731"/>
        <end position="756"/>
    </location>
</feature>
<name>A0A4V2K5L7_9APHY</name>
<protein>
    <submittedName>
        <fullName evidence="4">Uncharacterized protein</fullName>
    </submittedName>
</protein>
<dbReference type="Pfam" id="PF06985">
    <property type="entry name" value="HET"/>
    <property type="match status" value="1"/>
</dbReference>
<dbReference type="AlphaFoldDB" id="A0A4V2K5L7"/>
<dbReference type="InterPro" id="IPR010730">
    <property type="entry name" value="HET"/>
</dbReference>
<dbReference type="Pfam" id="PF26640">
    <property type="entry name" value="DUF8212"/>
    <property type="match status" value="1"/>
</dbReference>
<evidence type="ECO:0000259" key="3">
    <source>
        <dbReference type="Pfam" id="PF26640"/>
    </source>
</evidence>
<dbReference type="PANTHER" id="PTHR10622">
    <property type="entry name" value="HET DOMAIN-CONTAINING PROTEIN"/>
    <property type="match status" value="1"/>
</dbReference>
<feature type="domain" description="Heterokaryon incompatibility" evidence="2">
    <location>
        <begin position="169"/>
        <end position="230"/>
    </location>
</feature>
<accession>A0A4V2K5L7</accession>
<reference evidence="4 5" key="1">
    <citation type="submission" date="2019-01" db="EMBL/GenBank/DDBJ databases">
        <title>Draft genome sequences of three monokaryotic isolates of the white-rot basidiomycete fungus Dichomitus squalens.</title>
        <authorList>
            <consortium name="DOE Joint Genome Institute"/>
            <person name="Lopez S.C."/>
            <person name="Andreopoulos B."/>
            <person name="Pangilinan J."/>
            <person name="Lipzen A."/>
            <person name="Riley R."/>
            <person name="Ahrendt S."/>
            <person name="Ng V."/>
            <person name="Barry K."/>
            <person name="Daum C."/>
            <person name="Grigoriev I.V."/>
            <person name="Hilden K.S."/>
            <person name="Makela M.R."/>
            <person name="de Vries R.P."/>
        </authorList>
    </citation>
    <scope>NUCLEOTIDE SEQUENCE [LARGE SCALE GENOMIC DNA]</scope>
    <source>
        <strain evidence="4 5">CBS 464.89</strain>
    </source>
</reference>
<organism evidence="4 5">
    <name type="scientific">Dichomitus squalens</name>
    <dbReference type="NCBI Taxonomy" id="114155"/>
    <lineage>
        <taxon>Eukaryota</taxon>
        <taxon>Fungi</taxon>
        <taxon>Dikarya</taxon>
        <taxon>Basidiomycota</taxon>
        <taxon>Agaricomycotina</taxon>
        <taxon>Agaricomycetes</taxon>
        <taxon>Polyporales</taxon>
        <taxon>Polyporaceae</taxon>
        <taxon>Dichomitus</taxon>
    </lineage>
</organism>
<dbReference type="InterPro" id="IPR058525">
    <property type="entry name" value="DUF8212"/>
</dbReference>
<feature type="compositionally biased region" description="Basic and acidic residues" evidence="1">
    <location>
        <begin position="740"/>
        <end position="749"/>
    </location>
</feature>
<proteinExistence type="predicted"/>
<dbReference type="EMBL" id="ML145130">
    <property type="protein sequence ID" value="TBU58001.1"/>
    <property type="molecule type" value="Genomic_DNA"/>
</dbReference>
<gene>
    <name evidence="4" type="ORF">BD310DRAFT_852073</name>
</gene>
<evidence type="ECO:0000256" key="1">
    <source>
        <dbReference type="SAM" id="MobiDB-lite"/>
    </source>
</evidence>
<dbReference type="Proteomes" id="UP000292082">
    <property type="component" value="Unassembled WGS sequence"/>
</dbReference>
<evidence type="ECO:0000313" key="5">
    <source>
        <dbReference type="Proteomes" id="UP000292082"/>
    </source>
</evidence>
<dbReference type="PANTHER" id="PTHR10622:SF10">
    <property type="entry name" value="HET DOMAIN-CONTAINING PROTEIN"/>
    <property type="match status" value="1"/>
</dbReference>
<evidence type="ECO:0000259" key="2">
    <source>
        <dbReference type="Pfam" id="PF06985"/>
    </source>
</evidence>